<name>A0ABS5ZG77_9GAMM</name>
<gene>
    <name evidence="1" type="ORF">KCG35_18120</name>
</gene>
<evidence type="ECO:0000313" key="1">
    <source>
        <dbReference type="EMBL" id="MBU2712990.1"/>
    </source>
</evidence>
<dbReference type="EMBL" id="JAGSOY010000056">
    <property type="protein sequence ID" value="MBU2712990.1"/>
    <property type="molecule type" value="Genomic_DNA"/>
</dbReference>
<proteinExistence type="predicted"/>
<sequence>MFICQHCKSQVSAREPSFLFTAKTRDKIYPSRASVNKYRQEHKIKNTDDPGGVGVETVEEKQVCKLCYHALKQLESSNGPLSAKNN</sequence>
<dbReference type="RefSeq" id="WP_215821212.1">
    <property type="nucleotide sequence ID" value="NZ_JAGSOY010000056.1"/>
</dbReference>
<keyword evidence="2" id="KW-1185">Reference proteome</keyword>
<accession>A0ABS5ZG77</accession>
<dbReference type="Proteomes" id="UP000690515">
    <property type="component" value="Unassembled WGS sequence"/>
</dbReference>
<reference evidence="1 2" key="1">
    <citation type="submission" date="2021-04" db="EMBL/GenBank/DDBJ databases">
        <authorList>
            <person name="Pira H."/>
            <person name="Risdian C."/>
            <person name="Wink J."/>
        </authorList>
    </citation>
    <scope>NUCLEOTIDE SEQUENCE [LARGE SCALE GENOMIC DNA]</scope>
    <source>
        <strain evidence="1 2">WH53</strain>
    </source>
</reference>
<evidence type="ECO:0000313" key="2">
    <source>
        <dbReference type="Proteomes" id="UP000690515"/>
    </source>
</evidence>
<comment type="caution">
    <text evidence="1">The sequence shown here is derived from an EMBL/GenBank/DDBJ whole genome shotgun (WGS) entry which is preliminary data.</text>
</comment>
<protein>
    <submittedName>
        <fullName evidence="1">Uncharacterized protein</fullName>
    </submittedName>
</protein>
<organism evidence="1 2">
    <name type="scientific">Zooshikella harenae</name>
    <dbReference type="NCBI Taxonomy" id="2827238"/>
    <lineage>
        <taxon>Bacteria</taxon>
        <taxon>Pseudomonadati</taxon>
        <taxon>Pseudomonadota</taxon>
        <taxon>Gammaproteobacteria</taxon>
        <taxon>Oceanospirillales</taxon>
        <taxon>Zooshikellaceae</taxon>
        <taxon>Zooshikella</taxon>
    </lineage>
</organism>